<proteinExistence type="predicted"/>
<protein>
    <submittedName>
        <fullName evidence="1">Uncharacterized protein</fullName>
    </submittedName>
</protein>
<evidence type="ECO:0000313" key="1">
    <source>
        <dbReference type="EMBL" id="MBB6645921.1"/>
    </source>
</evidence>
<evidence type="ECO:0000313" key="2">
    <source>
        <dbReference type="Proteomes" id="UP000546257"/>
    </source>
</evidence>
<gene>
    <name evidence="1" type="ORF">H5V44_06400</name>
</gene>
<organism evidence="1 2">
    <name type="scientific">Halobellus ruber</name>
    <dbReference type="NCBI Taxonomy" id="2761102"/>
    <lineage>
        <taxon>Archaea</taxon>
        <taxon>Methanobacteriati</taxon>
        <taxon>Methanobacteriota</taxon>
        <taxon>Stenosarchaea group</taxon>
        <taxon>Halobacteria</taxon>
        <taxon>Halobacteriales</taxon>
        <taxon>Haloferacaceae</taxon>
        <taxon>Halobellus</taxon>
    </lineage>
</organism>
<comment type="caution">
    <text evidence="1">The sequence shown here is derived from an EMBL/GenBank/DDBJ whole genome shotgun (WGS) entry which is preliminary data.</text>
</comment>
<dbReference type="AlphaFoldDB" id="A0A7J9SLL8"/>
<dbReference type="EMBL" id="JACKXD010000002">
    <property type="protein sequence ID" value="MBB6645921.1"/>
    <property type="molecule type" value="Genomic_DNA"/>
</dbReference>
<accession>A0A7J9SLL8</accession>
<dbReference type="Proteomes" id="UP000546257">
    <property type="component" value="Unassembled WGS sequence"/>
</dbReference>
<keyword evidence="2" id="KW-1185">Reference proteome</keyword>
<dbReference type="RefSeq" id="WP_185192284.1">
    <property type="nucleotide sequence ID" value="NZ_JACKXD010000002.1"/>
</dbReference>
<reference evidence="1 2" key="1">
    <citation type="submission" date="2020-08" db="EMBL/GenBank/DDBJ databases">
        <authorList>
            <person name="Seo M.-J."/>
        </authorList>
    </citation>
    <scope>NUCLEOTIDE SEQUENCE [LARGE SCALE GENOMIC DNA]</scope>
    <source>
        <strain evidence="1 2">MBLA0160</strain>
    </source>
</reference>
<name>A0A7J9SLL8_9EURY</name>
<sequence length="480" mass="53547">MKDEYYGISPTTGADESLGSVSLLSFLLEESTSEVYRDPIKAMYGSEPLRTKQSLADIYTVESVEEDLLRVKKNGRYFRIANSFDISFSRLVGAAMVMASYSTIPDFDLRGGEHAAYSTKNALIPLNRPQESFAPSRYTKVILDFWNSFDPEYELIREIKVYLNRELAEQLLDFDAISEAMDTGAITSRADSVLDLSPKLESLETIDAINSPEELNNSLQLLCGAFGADLPHLREKVRLSFTKGTRYSNLVPSDLADPLIESLLANLFTLTPDDCEKNSGATWYTPGEFDIYDVYITNDEELEQYDEENSISSINYEFLEGEFDTGESATKSLPDRIPVPPSLILAGAYDVQKHSLAISYAETTTVEAIATGTTAWIDDESIIEIINVVYDTAGKIARQRHCDFDDEIEYSTDEYVANRLPVKSEKARNLVSVSEITTEEADRQIGSITPGKVKNELRVGSGYIWISLSTPAELVCQYVV</sequence>